<evidence type="ECO:0000313" key="8">
    <source>
        <dbReference type="Proteomes" id="UP000070412"/>
    </source>
</evidence>
<dbReference type="OMA" id="MMQTRLH"/>
<protein>
    <submittedName>
        <fullName evidence="6">Nuclear pore complex protein Nup54</fullName>
    </submittedName>
</protein>
<proteinExistence type="predicted"/>
<reference evidence="6" key="2">
    <citation type="submission" date="2020-01" db="EMBL/GenBank/DDBJ databases">
        <authorList>
            <person name="Korhonen P.K.K."/>
            <person name="Guangxu M.G."/>
            <person name="Wang T.W."/>
            <person name="Stroehlein A.J.S."/>
            <person name="Young N.D."/>
            <person name="Ang C.-S.A."/>
            <person name="Fernando D.W.F."/>
            <person name="Lu H.L."/>
            <person name="Taylor S.T."/>
            <person name="Ehtesham M.E.M."/>
            <person name="Najaraj S.H.N."/>
            <person name="Harsha G.H.G."/>
            <person name="Madugundu A.M."/>
            <person name="Renuse S.R."/>
            <person name="Holt D.H."/>
            <person name="Pandey A.P."/>
            <person name="Papenfuss A.P."/>
            <person name="Gasser R.B.G."/>
            <person name="Fischer K.F."/>
        </authorList>
    </citation>
    <scope>NUCLEOTIDE SEQUENCE</scope>
    <source>
        <strain evidence="6">SSS_KF_BRIS2020</strain>
    </source>
</reference>
<feature type="domain" description="Nucleoporin Nup54 alpha-helical" evidence="5">
    <location>
        <begin position="318"/>
        <end position="456"/>
    </location>
</feature>
<sequence length="512" mass="57953">MSGFTFGTTAPTTQQQQTSAFNFGLKTTSTIGGGFGSTTLSTSNAPSSFGFGGLSSTTTTQSSFGTTSTAPSFGLGSFSFNQLSSTTTASTTGFNTSFETSSSLFNKPLGFGTTTGNTQAGSLFQQPQQQQQPPQQISLNCLFSPRIFNDERDNIIGLFNSIQACWGSGKAYYSAFNPPYEIKESDDFNRFKTICYSEINSDDTNKEEKVLFLIKYINDESQLKTNLLTYEQNLKQLIGNNHTVKLELKTIVPENKALVSITVTENATSKIIPDSQLRTNFNQIQFKQQLNSVFDGNFIEIIYSSLSKQEIDAYLNHPPKGIDERIWQQAKLENPDPDRFIPLPLIGFDSLNYRFKLQEKEIQLQQIRLKQMIDNVTSLESDISQFKAKFEECRRKHDNLSYQVLKKMISQEIQRKRTLPIQAEEDKLRANLEAIQSELNVPTKFQGCLNELMSQLRQKQCQNHLANKVIFDKNNLNEYQQFLREENRGIMNLVEILNKDLKDIEKLTMKKS</sequence>
<reference evidence="8" key="1">
    <citation type="journal article" date="2020" name="PLoS Negl. Trop. Dis.">
        <title>High-quality nuclear genome for Sarcoptes scabiei-A critical resource for a neglected parasite.</title>
        <authorList>
            <person name="Korhonen P.K."/>
            <person name="Gasser R.B."/>
            <person name="Ma G."/>
            <person name="Wang T."/>
            <person name="Stroehlein A.J."/>
            <person name="Young N.D."/>
            <person name="Ang C.S."/>
            <person name="Fernando D.D."/>
            <person name="Lu H.C."/>
            <person name="Taylor S."/>
            <person name="Reynolds S.L."/>
            <person name="Mofiz E."/>
            <person name="Najaraj S.H."/>
            <person name="Gowda H."/>
            <person name="Madugundu A."/>
            <person name="Renuse S."/>
            <person name="Holt D."/>
            <person name="Pandey A."/>
            <person name="Papenfuss A.T."/>
            <person name="Fischer K."/>
        </authorList>
    </citation>
    <scope>NUCLEOTIDE SEQUENCE [LARGE SCALE GENOMIC DNA]</scope>
</reference>
<gene>
    <name evidence="6" type="ORF">SSS_9046</name>
</gene>
<dbReference type="Proteomes" id="UP000070412">
    <property type="component" value="Unassembled WGS sequence"/>
</dbReference>
<dbReference type="AlphaFoldDB" id="A0A834VAJ7"/>
<dbReference type="GO" id="GO:0036228">
    <property type="term" value="P:protein localization to nuclear inner membrane"/>
    <property type="evidence" value="ECO:0007669"/>
    <property type="project" value="TreeGrafter"/>
</dbReference>
<keyword evidence="2" id="KW-0813">Transport</keyword>
<name>A0A834VAJ7_SARSC</name>
<organism evidence="6">
    <name type="scientific">Sarcoptes scabiei</name>
    <name type="common">Itch mite</name>
    <name type="synonym">Acarus scabiei</name>
    <dbReference type="NCBI Taxonomy" id="52283"/>
    <lineage>
        <taxon>Eukaryota</taxon>
        <taxon>Metazoa</taxon>
        <taxon>Ecdysozoa</taxon>
        <taxon>Arthropoda</taxon>
        <taxon>Chelicerata</taxon>
        <taxon>Arachnida</taxon>
        <taxon>Acari</taxon>
        <taxon>Acariformes</taxon>
        <taxon>Sarcoptiformes</taxon>
        <taxon>Astigmata</taxon>
        <taxon>Psoroptidia</taxon>
        <taxon>Sarcoptoidea</taxon>
        <taxon>Sarcoptidae</taxon>
        <taxon>Sarcoptinae</taxon>
        <taxon>Sarcoptes</taxon>
    </lineage>
</organism>
<dbReference type="EnsemblMetazoa" id="SSS_9046s_mrna">
    <property type="protein sequence ID" value="KAF7488144.1"/>
    <property type="gene ID" value="SSS_9046"/>
</dbReference>
<evidence type="ECO:0000256" key="4">
    <source>
        <dbReference type="SAM" id="Coils"/>
    </source>
</evidence>
<comment type="subcellular location">
    <subcellularLocation>
        <location evidence="1">Nucleus</location>
    </subcellularLocation>
</comment>
<dbReference type="Gene3D" id="1.20.5.490">
    <property type="entry name" value="Single helix bin"/>
    <property type="match status" value="1"/>
</dbReference>
<reference evidence="7" key="3">
    <citation type="submission" date="2022-06" db="UniProtKB">
        <authorList>
            <consortium name="EnsemblMetazoa"/>
        </authorList>
    </citation>
    <scope>IDENTIFICATION</scope>
</reference>
<evidence type="ECO:0000259" key="5">
    <source>
        <dbReference type="Pfam" id="PF13874"/>
    </source>
</evidence>
<dbReference type="Pfam" id="PF13874">
    <property type="entry name" value="Nup54"/>
    <property type="match status" value="1"/>
</dbReference>
<dbReference type="GO" id="GO:0006607">
    <property type="term" value="P:NLS-bearing protein import into nucleus"/>
    <property type="evidence" value="ECO:0007669"/>
    <property type="project" value="TreeGrafter"/>
</dbReference>
<evidence type="ECO:0000313" key="7">
    <source>
        <dbReference type="EnsemblMetazoa" id="KAF7488144.1"/>
    </source>
</evidence>
<dbReference type="PANTHER" id="PTHR13000">
    <property type="entry name" value="NUCLEOPORIN P54"/>
    <property type="match status" value="1"/>
</dbReference>
<dbReference type="EMBL" id="WVUK01000066">
    <property type="protein sequence ID" value="KAF7488144.1"/>
    <property type="molecule type" value="Genomic_DNA"/>
</dbReference>
<evidence type="ECO:0000256" key="3">
    <source>
        <dbReference type="ARBA" id="ARBA00023242"/>
    </source>
</evidence>
<accession>A0A834VAJ7</accession>
<dbReference type="GO" id="GO:0017056">
    <property type="term" value="F:structural constituent of nuclear pore"/>
    <property type="evidence" value="ECO:0007669"/>
    <property type="project" value="TreeGrafter"/>
</dbReference>
<evidence type="ECO:0000256" key="1">
    <source>
        <dbReference type="ARBA" id="ARBA00004123"/>
    </source>
</evidence>
<dbReference type="InterPro" id="IPR024864">
    <property type="entry name" value="Nup54/Nup57/Nup44"/>
</dbReference>
<dbReference type="InterPro" id="IPR025712">
    <property type="entry name" value="Nup54_alpha-helical_dom"/>
</dbReference>
<evidence type="ECO:0000313" key="6">
    <source>
        <dbReference type="EMBL" id="KAF7488144.1"/>
    </source>
</evidence>
<feature type="coiled-coil region" evidence="4">
    <location>
        <begin position="369"/>
        <end position="396"/>
    </location>
</feature>
<keyword evidence="8" id="KW-1185">Reference proteome</keyword>
<evidence type="ECO:0000256" key="2">
    <source>
        <dbReference type="ARBA" id="ARBA00022448"/>
    </source>
</evidence>
<dbReference type="GO" id="GO:0006999">
    <property type="term" value="P:nuclear pore organization"/>
    <property type="evidence" value="ECO:0007669"/>
    <property type="project" value="TreeGrafter"/>
</dbReference>
<keyword evidence="3" id="KW-0539">Nucleus</keyword>
<dbReference type="GO" id="GO:0044613">
    <property type="term" value="C:nuclear pore central transport channel"/>
    <property type="evidence" value="ECO:0007669"/>
    <property type="project" value="TreeGrafter"/>
</dbReference>
<dbReference type="PANTHER" id="PTHR13000:SF0">
    <property type="entry name" value="NUCLEOPORIN P54"/>
    <property type="match status" value="1"/>
</dbReference>
<dbReference type="OrthoDB" id="6162375at2759"/>
<keyword evidence="4" id="KW-0175">Coiled coil</keyword>